<evidence type="ECO:0000313" key="2">
    <source>
        <dbReference type="Proteomes" id="UP000563524"/>
    </source>
</evidence>
<dbReference type="Pfam" id="PF00300">
    <property type="entry name" value="His_Phos_1"/>
    <property type="match status" value="1"/>
</dbReference>
<dbReference type="EMBL" id="JACHOB010000003">
    <property type="protein sequence ID" value="MBB4659199.1"/>
    <property type="molecule type" value="Genomic_DNA"/>
</dbReference>
<protein>
    <submittedName>
        <fullName evidence="1">Broad specificity phosphatase PhoE</fullName>
    </submittedName>
</protein>
<keyword evidence="2" id="KW-1185">Reference proteome</keyword>
<accession>A0A840I2Y1</accession>
<dbReference type="InterPro" id="IPR029033">
    <property type="entry name" value="His_PPase_superfam"/>
</dbReference>
<sequence>MAGRIITARHGKPNLDRNVKITAREYGEWWSRYDEAGLEPGQHPPQSLVDLAAECEVVLCSTLPRAIETADAIVNGARIVPRNALFIEAPLPPPPLPFIKLSPTAWGRVSRAFWFMGYAPRGVESHRQAHKRVRRIADYLINEAQDGDDVLLCAHGYLNWMFDNHITKRGWQRIVHDGENEYWSYRAYRLLAPQLQETAEAALGAPAAE</sequence>
<reference evidence="1 2" key="1">
    <citation type="submission" date="2020-08" db="EMBL/GenBank/DDBJ databases">
        <title>Genomic Encyclopedia of Type Strains, Phase IV (KMG-IV): sequencing the most valuable type-strain genomes for metagenomic binning, comparative biology and taxonomic classification.</title>
        <authorList>
            <person name="Goeker M."/>
        </authorList>
    </citation>
    <scope>NUCLEOTIDE SEQUENCE [LARGE SCALE GENOMIC DNA]</scope>
    <source>
        <strain evidence="1 2">DSM 102850</strain>
    </source>
</reference>
<dbReference type="SUPFAM" id="SSF53254">
    <property type="entry name" value="Phosphoglycerate mutase-like"/>
    <property type="match status" value="1"/>
</dbReference>
<dbReference type="AlphaFoldDB" id="A0A840I2Y1"/>
<evidence type="ECO:0000313" key="1">
    <source>
        <dbReference type="EMBL" id="MBB4659199.1"/>
    </source>
</evidence>
<dbReference type="Gene3D" id="3.40.50.1240">
    <property type="entry name" value="Phosphoglycerate mutase-like"/>
    <property type="match status" value="1"/>
</dbReference>
<dbReference type="Proteomes" id="UP000563524">
    <property type="component" value="Unassembled WGS sequence"/>
</dbReference>
<comment type="caution">
    <text evidence="1">The sequence shown here is derived from an EMBL/GenBank/DDBJ whole genome shotgun (WGS) entry which is preliminary data.</text>
</comment>
<proteinExistence type="predicted"/>
<dbReference type="RefSeq" id="WP_183817559.1">
    <property type="nucleotide sequence ID" value="NZ_JACHOB010000003.1"/>
</dbReference>
<gene>
    <name evidence="1" type="ORF">GGQ59_001724</name>
</gene>
<organism evidence="1 2">
    <name type="scientific">Parvularcula dongshanensis</name>
    <dbReference type="NCBI Taxonomy" id="1173995"/>
    <lineage>
        <taxon>Bacteria</taxon>
        <taxon>Pseudomonadati</taxon>
        <taxon>Pseudomonadota</taxon>
        <taxon>Alphaproteobacteria</taxon>
        <taxon>Parvularculales</taxon>
        <taxon>Parvularculaceae</taxon>
        <taxon>Parvularcula</taxon>
    </lineage>
</organism>
<name>A0A840I2Y1_9PROT</name>
<dbReference type="InterPro" id="IPR013078">
    <property type="entry name" value="His_Pase_superF_clade-1"/>
</dbReference>